<feature type="repeat" description="WD" evidence="3">
    <location>
        <begin position="437"/>
        <end position="479"/>
    </location>
</feature>
<keyword evidence="2" id="KW-0677">Repeat</keyword>
<evidence type="ECO:0000256" key="3">
    <source>
        <dbReference type="PROSITE-ProRule" id="PRU00221"/>
    </source>
</evidence>
<feature type="region of interest" description="Disordered" evidence="4">
    <location>
        <begin position="1"/>
        <end position="31"/>
    </location>
</feature>
<evidence type="ECO:0000256" key="1">
    <source>
        <dbReference type="ARBA" id="ARBA00022574"/>
    </source>
</evidence>
<dbReference type="PROSITE" id="PS50294">
    <property type="entry name" value="WD_REPEATS_REGION"/>
    <property type="match status" value="1"/>
</dbReference>
<evidence type="ECO:0000313" key="5">
    <source>
        <dbReference type="EMBL" id="GAO52326.1"/>
    </source>
</evidence>
<dbReference type="Pfam" id="PF00400">
    <property type="entry name" value="WD40"/>
    <property type="match status" value="2"/>
</dbReference>
<keyword evidence="6" id="KW-1185">Reference proteome</keyword>
<sequence length="617" mass="67458">MQSRTDQPPKSTGMAKQGNSRTNNLPEIRDPYQLPADLSPITIGHHGGKFQYNLLLCRISVDFSTTSHSFVQLLPFVVLFNRQYHRHSHSFYHSVLSTAALATHSQRFQGSAKLGRSNSRLIRSHTMAAEKRVTFTESNTVTTKTPVRSTRSLARRGSVRTAGFNRPPKTGQVKRAGAIRRGHRRALSNHKDARDLFDFCDIPEEEEEKGGALRNVLDTLADERGVMSTEVKVPDALMFMTCLSANKDGSQVAVGSGSKSQNLFIYAPMASSGPNPPTMVHKQTLTMPSPVYALDWAPSAVPRGEGMEHPLLVGSKDGMVHLVGVRAGESGRIIRRFNHKAHVEIPASASSRITSLGFLPTDNQTFLSLYHSHMFLWDIKQSSQSIAYGRLSTNALTCAAGSPLTPGLIAVGGTSVGQRGIKLIDTRADWRHATGLSSAHDGPVRSVSWSPFVGSWLATGGDDGVVRVWDIRNLKETEPVTCLAGQSSGVEKISWSMKTRTALTTASADRIVRTWDFSESLCSSTSRTQQPSAFEQSEAYVWLPEHARRAALKRKALFYDLHGLEQPGDGNLDGAHQRVSQECKSAIAGLTSLYHSSEGEAYLSLDTMGTLAYNVMN</sequence>
<accession>A0A0E9NRL0</accession>
<dbReference type="PANTHER" id="PTHR22850">
    <property type="entry name" value="WD40 REPEAT FAMILY"/>
    <property type="match status" value="1"/>
</dbReference>
<dbReference type="InterPro" id="IPR015943">
    <property type="entry name" value="WD40/YVTN_repeat-like_dom_sf"/>
</dbReference>
<dbReference type="PROSITE" id="PS50082">
    <property type="entry name" value="WD_REPEATS_2"/>
    <property type="match status" value="2"/>
</dbReference>
<reference evidence="5 6" key="1">
    <citation type="journal article" date="2011" name="J. Gen. Appl. Microbiol.">
        <title>Draft genome sequencing of the enigmatic yeast Saitoella complicata.</title>
        <authorList>
            <person name="Nishida H."/>
            <person name="Hamamoto M."/>
            <person name="Sugiyama J."/>
        </authorList>
    </citation>
    <scope>NUCLEOTIDE SEQUENCE [LARGE SCALE GENOMIC DNA]</scope>
    <source>
        <strain evidence="5 6">NRRL Y-17804</strain>
    </source>
</reference>
<name>A0A0E9NRL0_SAICN</name>
<evidence type="ECO:0000256" key="2">
    <source>
        <dbReference type="ARBA" id="ARBA00022737"/>
    </source>
</evidence>
<dbReference type="AlphaFoldDB" id="A0A0E9NRL0"/>
<feature type="compositionally biased region" description="Polar residues" evidence="4">
    <location>
        <begin position="1"/>
        <end position="10"/>
    </location>
</feature>
<reference evidence="5 6" key="2">
    <citation type="journal article" date="2014" name="J. Gen. Appl. Microbiol.">
        <title>The early diverging ascomycetous budding yeast Saitoella complicata has three histone deacetylases belonging to the Clr6, Hos2, and Rpd3 lineages.</title>
        <authorList>
            <person name="Nishida H."/>
            <person name="Matsumoto T."/>
            <person name="Kondo S."/>
            <person name="Hamamoto M."/>
            <person name="Yoshikawa H."/>
        </authorList>
    </citation>
    <scope>NUCLEOTIDE SEQUENCE [LARGE SCALE GENOMIC DNA]</scope>
    <source>
        <strain evidence="5 6">NRRL Y-17804</strain>
    </source>
</reference>
<dbReference type="InterPro" id="IPR001680">
    <property type="entry name" value="WD40_rpt"/>
</dbReference>
<dbReference type="Gene3D" id="2.130.10.10">
    <property type="entry name" value="YVTN repeat-like/Quinoprotein amine dehydrogenase"/>
    <property type="match status" value="1"/>
</dbReference>
<feature type="region of interest" description="Disordered" evidence="4">
    <location>
        <begin position="148"/>
        <end position="172"/>
    </location>
</feature>
<dbReference type="InterPro" id="IPR019775">
    <property type="entry name" value="WD40_repeat_CS"/>
</dbReference>
<gene>
    <name evidence="5" type="ORF">G7K_6405-t1</name>
</gene>
<dbReference type="SUPFAM" id="SSF50978">
    <property type="entry name" value="WD40 repeat-like"/>
    <property type="match status" value="1"/>
</dbReference>
<evidence type="ECO:0000256" key="4">
    <source>
        <dbReference type="SAM" id="MobiDB-lite"/>
    </source>
</evidence>
<comment type="caution">
    <text evidence="5">The sequence shown here is derived from an EMBL/GenBank/DDBJ whole genome shotgun (WGS) entry which is preliminary data.</text>
</comment>
<reference evidence="5 6" key="3">
    <citation type="journal article" date="2015" name="Genome Announc.">
        <title>Draft Genome Sequence of the Archiascomycetous Yeast Saitoella complicata.</title>
        <authorList>
            <person name="Yamauchi K."/>
            <person name="Kondo S."/>
            <person name="Hamamoto M."/>
            <person name="Takahashi Y."/>
            <person name="Ogura Y."/>
            <person name="Hayashi T."/>
            <person name="Nishida H."/>
        </authorList>
    </citation>
    <scope>NUCLEOTIDE SEQUENCE [LARGE SCALE GENOMIC DNA]</scope>
    <source>
        <strain evidence="5 6">NRRL Y-17804</strain>
    </source>
</reference>
<organism evidence="5 6">
    <name type="scientific">Saitoella complicata (strain BCRC 22490 / CBS 7301 / JCM 7358 / NBRC 10748 / NRRL Y-17804)</name>
    <dbReference type="NCBI Taxonomy" id="698492"/>
    <lineage>
        <taxon>Eukaryota</taxon>
        <taxon>Fungi</taxon>
        <taxon>Dikarya</taxon>
        <taxon>Ascomycota</taxon>
        <taxon>Taphrinomycotina</taxon>
        <taxon>Taphrinomycotina incertae sedis</taxon>
        <taxon>Saitoella</taxon>
    </lineage>
</organism>
<keyword evidence="1 3" id="KW-0853">WD repeat</keyword>
<dbReference type="STRING" id="698492.A0A0E9NRL0"/>
<dbReference type="Proteomes" id="UP000033140">
    <property type="component" value="Unassembled WGS sequence"/>
</dbReference>
<dbReference type="OMA" id="ACIPEAR"/>
<proteinExistence type="predicted"/>
<dbReference type="SMART" id="SM00320">
    <property type="entry name" value="WD40"/>
    <property type="match status" value="4"/>
</dbReference>
<feature type="repeat" description="WD" evidence="3">
    <location>
        <begin position="483"/>
        <end position="525"/>
    </location>
</feature>
<evidence type="ECO:0000313" key="6">
    <source>
        <dbReference type="Proteomes" id="UP000033140"/>
    </source>
</evidence>
<dbReference type="PROSITE" id="PS00678">
    <property type="entry name" value="WD_REPEATS_1"/>
    <property type="match status" value="2"/>
</dbReference>
<dbReference type="InterPro" id="IPR050459">
    <property type="entry name" value="WD_repeat_RBAP46/RBAP48/MSI1"/>
</dbReference>
<dbReference type="EMBL" id="BACD03000065">
    <property type="protein sequence ID" value="GAO52326.1"/>
    <property type="molecule type" value="Genomic_DNA"/>
</dbReference>
<protein>
    <submittedName>
        <fullName evidence="5">Uncharacterized protein</fullName>
    </submittedName>
</protein>
<dbReference type="InterPro" id="IPR036322">
    <property type="entry name" value="WD40_repeat_dom_sf"/>
</dbReference>